<dbReference type="EMBL" id="MU839028">
    <property type="protein sequence ID" value="KAK1763334.1"/>
    <property type="molecule type" value="Genomic_DNA"/>
</dbReference>
<evidence type="ECO:0000256" key="1">
    <source>
        <dbReference type="SAM" id="Phobius"/>
    </source>
</evidence>
<keyword evidence="2" id="KW-0732">Signal</keyword>
<sequence>MTGAPPTQAFMLRHLFFIGLLGISAGTEPDLRCPDYVASHAPLVWLHSDDPYKPSDLLTHVRHTTPVLDGEPIRGLPSLGLDNLDILNESGDHVALTSDEDPTTFPAWIFGEAPDATGKLHNATPCVVIVVEKSQQDVDAFYFYFYSYNEGPNITQVLEPLDRLVSGGKAASGMHFGNHIGDWEHNMVRFRDGKPVGIYYSQHVDGKAYGWDDPIISKADGRPLVYSARGSHANYPASGDQVHNAALVDYCDAGQKWDPILSAYFYRFDPATFTVTSLVPPNSSSSAPPPSSNPTSFFYFTGRWGDVQYPDSDPRQETVPYFGLKRFQSGPTGPRHKHLVRKGLLPDRRRRQGWMEWGVGIYMSLYPCCFRGWRSWVSLSFVIVTLVGIVLGIRSVFRRCRKRGYRKLLEDDIPLDDRRREEEALLASSDEEGGEENDH</sequence>
<evidence type="ECO:0000313" key="3">
    <source>
        <dbReference type="EMBL" id="KAK1763334.1"/>
    </source>
</evidence>
<proteinExistence type="predicted"/>
<evidence type="ECO:0000313" key="4">
    <source>
        <dbReference type="Proteomes" id="UP001244011"/>
    </source>
</evidence>
<comment type="caution">
    <text evidence="3">The sequence shown here is derived from an EMBL/GenBank/DDBJ whole genome shotgun (WGS) entry which is preliminary data.</text>
</comment>
<dbReference type="Proteomes" id="UP001244011">
    <property type="component" value="Unassembled WGS sequence"/>
</dbReference>
<feature type="chain" id="PRO_5042474394" evidence="2">
    <location>
        <begin position="27"/>
        <end position="439"/>
    </location>
</feature>
<protein>
    <submittedName>
        <fullName evidence="3">Vacuolar protein sorting-associated protein 62</fullName>
    </submittedName>
</protein>
<dbReference type="InterPro" id="IPR009291">
    <property type="entry name" value="Vps62"/>
</dbReference>
<feature type="transmembrane region" description="Helical" evidence="1">
    <location>
        <begin position="376"/>
        <end position="397"/>
    </location>
</feature>
<dbReference type="RefSeq" id="XP_060279547.1">
    <property type="nucleotide sequence ID" value="XM_060422957.1"/>
</dbReference>
<accession>A0AAJ0FII4</accession>
<gene>
    <name evidence="3" type="ORF">QBC33DRAFT_246413</name>
</gene>
<dbReference type="PANTHER" id="PTHR48174">
    <property type="entry name" value="DUF946 FAMILY PROTEIN"/>
    <property type="match status" value="1"/>
</dbReference>
<name>A0AAJ0FII4_9PEZI</name>
<feature type="signal peptide" evidence="2">
    <location>
        <begin position="1"/>
        <end position="26"/>
    </location>
</feature>
<keyword evidence="1" id="KW-1133">Transmembrane helix</keyword>
<keyword evidence="1" id="KW-0472">Membrane</keyword>
<keyword evidence="1" id="KW-0812">Transmembrane</keyword>
<reference evidence="3" key="1">
    <citation type="submission" date="2023-06" db="EMBL/GenBank/DDBJ databases">
        <title>Genome-scale phylogeny and comparative genomics of the fungal order Sordariales.</title>
        <authorList>
            <consortium name="Lawrence Berkeley National Laboratory"/>
            <person name="Hensen N."/>
            <person name="Bonometti L."/>
            <person name="Westerberg I."/>
            <person name="Brannstrom I.O."/>
            <person name="Guillou S."/>
            <person name="Cros-Aarteil S."/>
            <person name="Calhoun S."/>
            <person name="Haridas S."/>
            <person name="Kuo A."/>
            <person name="Mondo S."/>
            <person name="Pangilinan J."/>
            <person name="Riley R."/>
            <person name="Labutti K."/>
            <person name="Andreopoulos B."/>
            <person name="Lipzen A."/>
            <person name="Chen C."/>
            <person name="Yanf M."/>
            <person name="Daum C."/>
            <person name="Ng V."/>
            <person name="Clum A."/>
            <person name="Steindorff A."/>
            <person name="Ohm R."/>
            <person name="Martin F."/>
            <person name="Silar P."/>
            <person name="Natvig D."/>
            <person name="Lalanne C."/>
            <person name="Gautier V."/>
            <person name="Ament-Velasquez S.L."/>
            <person name="Kruys A."/>
            <person name="Hutchinson M.I."/>
            <person name="Powell A.J."/>
            <person name="Barry K."/>
            <person name="Miller A.N."/>
            <person name="Grigoriev I.V."/>
            <person name="Debuchy R."/>
            <person name="Gladieux P."/>
            <person name="Thoren M.H."/>
            <person name="Johannesson H."/>
        </authorList>
    </citation>
    <scope>NUCLEOTIDE SEQUENCE</scope>
    <source>
        <strain evidence="3">8032-3</strain>
    </source>
</reference>
<dbReference type="Pfam" id="PF06101">
    <property type="entry name" value="Vps62"/>
    <property type="match status" value="1"/>
</dbReference>
<dbReference type="AlphaFoldDB" id="A0AAJ0FII4"/>
<organism evidence="3 4">
    <name type="scientific">Phialemonium atrogriseum</name>
    <dbReference type="NCBI Taxonomy" id="1093897"/>
    <lineage>
        <taxon>Eukaryota</taxon>
        <taxon>Fungi</taxon>
        <taxon>Dikarya</taxon>
        <taxon>Ascomycota</taxon>
        <taxon>Pezizomycotina</taxon>
        <taxon>Sordariomycetes</taxon>
        <taxon>Sordariomycetidae</taxon>
        <taxon>Cephalothecales</taxon>
        <taxon>Cephalothecaceae</taxon>
        <taxon>Phialemonium</taxon>
    </lineage>
</organism>
<keyword evidence="4" id="KW-1185">Reference proteome</keyword>
<evidence type="ECO:0000256" key="2">
    <source>
        <dbReference type="SAM" id="SignalP"/>
    </source>
</evidence>
<dbReference type="PANTHER" id="PTHR48174:SF5">
    <property type="entry name" value="VACUOLAR PROTEIN SORTING-ASSOCIATED PROTEIN 62"/>
    <property type="match status" value="1"/>
</dbReference>
<dbReference type="GeneID" id="85306144"/>